<evidence type="ECO:0000256" key="12">
    <source>
        <dbReference type="ARBA" id="ARBA00023075"/>
    </source>
</evidence>
<dbReference type="RefSeq" id="YP_009034371.1">
    <property type="nucleotide sequence ID" value="NC_024186.1"/>
</dbReference>
<keyword evidence="12 16" id="KW-0830">Ubiquinone</keyword>
<feature type="transmembrane region" description="Helical" evidence="16">
    <location>
        <begin position="310"/>
        <end position="332"/>
    </location>
</feature>
<feature type="transmembrane region" description="Helical" evidence="16">
    <location>
        <begin position="194"/>
        <end position="212"/>
    </location>
</feature>
<dbReference type="InterPro" id="IPR010227">
    <property type="entry name" value="NADH_Q_OxRdtase_chainM/4"/>
</dbReference>
<dbReference type="GO" id="GO:0003954">
    <property type="term" value="F:NADH dehydrogenase activity"/>
    <property type="evidence" value="ECO:0007669"/>
    <property type="project" value="TreeGrafter"/>
</dbReference>
<feature type="transmembrane region" description="Helical" evidence="16">
    <location>
        <begin position="344"/>
        <end position="362"/>
    </location>
</feature>
<dbReference type="PANTHER" id="PTHR43507:SF20">
    <property type="entry name" value="NADH-UBIQUINONE OXIDOREDUCTASE CHAIN 4"/>
    <property type="match status" value="1"/>
</dbReference>
<dbReference type="NCBIfam" id="TIGR01972">
    <property type="entry name" value="NDH_I_M"/>
    <property type="match status" value="1"/>
</dbReference>
<feature type="transmembrane region" description="Helical" evidence="16">
    <location>
        <begin position="119"/>
        <end position="138"/>
    </location>
</feature>
<evidence type="ECO:0000256" key="4">
    <source>
        <dbReference type="ARBA" id="ARBA00021006"/>
    </source>
</evidence>
<gene>
    <name evidence="19" type="primary">ND4</name>
</gene>
<evidence type="ECO:0000256" key="1">
    <source>
        <dbReference type="ARBA" id="ARBA00004225"/>
    </source>
</evidence>
<dbReference type="GO" id="GO:0008137">
    <property type="term" value="F:NADH dehydrogenase (ubiquinone) activity"/>
    <property type="evidence" value="ECO:0007669"/>
    <property type="project" value="UniProtKB-UniRule"/>
</dbReference>
<evidence type="ECO:0000256" key="5">
    <source>
        <dbReference type="ARBA" id="ARBA00022448"/>
    </source>
</evidence>
<evidence type="ECO:0000259" key="18">
    <source>
        <dbReference type="Pfam" id="PF01059"/>
    </source>
</evidence>
<keyword evidence="5 16" id="KW-0813">Transport</keyword>
<comment type="catalytic activity">
    <reaction evidence="15 16">
        <text>a ubiquinone + NADH + 5 H(+)(in) = a ubiquinol + NAD(+) + 4 H(+)(out)</text>
        <dbReference type="Rhea" id="RHEA:29091"/>
        <dbReference type="Rhea" id="RHEA-COMP:9565"/>
        <dbReference type="Rhea" id="RHEA-COMP:9566"/>
        <dbReference type="ChEBI" id="CHEBI:15378"/>
        <dbReference type="ChEBI" id="CHEBI:16389"/>
        <dbReference type="ChEBI" id="CHEBI:17976"/>
        <dbReference type="ChEBI" id="CHEBI:57540"/>
        <dbReference type="ChEBI" id="CHEBI:57945"/>
        <dbReference type="EC" id="7.1.1.2"/>
    </reaction>
</comment>
<dbReference type="InterPro" id="IPR001750">
    <property type="entry name" value="ND/Mrp_TM"/>
</dbReference>
<dbReference type="AlphaFoldDB" id="A0A060NSE8"/>
<reference evidence="19" key="1">
    <citation type="journal article" date="2014" name="Gene">
        <title>Mitogenomic circumscription of a novel percomorph fish clade mainly comprising "Syngnathoidei" (Teleostei).</title>
        <authorList>
            <person name="Song H.Y."/>
            <person name="Mabuchi K."/>
            <person name="Satoh T.P."/>
            <person name="Moore J.A."/>
            <person name="Yamanoue Y."/>
            <person name="Miya M."/>
            <person name="Nishida M."/>
        </authorList>
    </citation>
    <scope>NUCLEOTIDE SEQUENCE</scope>
</reference>
<keyword evidence="7 16" id="KW-0812">Transmembrane</keyword>
<feature type="domain" description="NADH:quinone oxidoreductase/Mrp antiporter transmembrane" evidence="17">
    <location>
        <begin position="114"/>
        <end position="398"/>
    </location>
</feature>
<dbReference type="EMBL" id="AP012308">
    <property type="protein sequence ID" value="BAO84702.1"/>
    <property type="molecule type" value="Genomic_DNA"/>
</dbReference>
<feature type="transmembrane region" description="Helical" evidence="16">
    <location>
        <begin position="257"/>
        <end position="278"/>
    </location>
</feature>
<evidence type="ECO:0000256" key="13">
    <source>
        <dbReference type="ARBA" id="ARBA00023128"/>
    </source>
</evidence>
<feature type="transmembrane region" description="Helical" evidence="16">
    <location>
        <begin position="95"/>
        <end position="113"/>
    </location>
</feature>
<evidence type="ECO:0000256" key="7">
    <source>
        <dbReference type="ARBA" id="ARBA00022692"/>
    </source>
</evidence>
<dbReference type="InterPro" id="IPR000260">
    <property type="entry name" value="NADH4_N"/>
</dbReference>
<organism evidence="19">
    <name type="scientific">Solenostomus paradoxus</name>
    <name type="common">Ornate ghost pipefish</name>
    <name type="synonym">Fistularia paradoxa</name>
    <dbReference type="NCBI Taxonomy" id="1147743"/>
    <lineage>
        <taxon>Eukaryota</taxon>
        <taxon>Metazoa</taxon>
        <taxon>Chordata</taxon>
        <taxon>Craniata</taxon>
        <taxon>Vertebrata</taxon>
        <taxon>Euteleostomi</taxon>
        <taxon>Actinopterygii</taxon>
        <taxon>Neopterygii</taxon>
        <taxon>Teleostei</taxon>
        <taxon>Neoteleostei</taxon>
        <taxon>Acanthomorphata</taxon>
        <taxon>Syngnathiaria</taxon>
        <taxon>Syngnathiformes</taxon>
        <taxon>Syngnathoidei</taxon>
        <taxon>Solenostomidae</taxon>
        <taxon>Solenostomus</taxon>
    </lineage>
</organism>
<feature type="transmembrane region" description="Helical" evidence="16">
    <location>
        <begin position="382"/>
        <end position="415"/>
    </location>
</feature>
<geneLocation type="mitochondrion" evidence="19"/>
<dbReference type="CTD" id="4538"/>
<comment type="subcellular location">
    <subcellularLocation>
        <location evidence="1 16">Mitochondrion membrane</location>
        <topology evidence="1 16">Multi-pass membrane protein</topology>
    </subcellularLocation>
</comment>
<feature type="domain" description="NADH:ubiquinone oxidoreductase chain 4 N-terminal" evidence="18">
    <location>
        <begin position="1"/>
        <end position="110"/>
    </location>
</feature>
<feature type="transmembrane region" description="Helical" evidence="16">
    <location>
        <begin position="150"/>
        <end position="168"/>
    </location>
</feature>
<keyword evidence="6 16" id="KW-0679">Respiratory chain</keyword>
<keyword evidence="8" id="KW-1278">Translocase</keyword>
<protein>
    <recommendedName>
        <fullName evidence="4 16">NADH-ubiquinone oxidoreductase chain 4</fullName>
        <ecNumber evidence="3 16">7.1.1.2</ecNumber>
    </recommendedName>
</protein>
<dbReference type="GO" id="GO:0042773">
    <property type="term" value="P:ATP synthesis coupled electron transport"/>
    <property type="evidence" value="ECO:0007669"/>
    <property type="project" value="InterPro"/>
</dbReference>
<comment type="function">
    <text evidence="16">Core subunit of the mitochondrial membrane respiratory chain NADH dehydrogenase (Complex I) which catalyzes electron transfer from NADH through the respiratory chain, using ubiquinone as an electron acceptor. Essential for the catalytic activity and assembly of complex I.</text>
</comment>
<evidence type="ECO:0000256" key="8">
    <source>
        <dbReference type="ARBA" id="ARBA00022967"/>
    </source>
</evidence>
<evidence type="ECO:0000313" key="19">
    <source>
        <dbReference type="EMBL" id="BAO84702.1"/>
    </source>
</evidence>
<evidence type="ECO:0000256" key="3">
    <source>
        <dbReference type="ARBA" id="ARBA00012944"/>
    </source>
</evidence>
<name>A0A060NSE8_SOLPR</name>
<dbReference type="GO" id="GO:0015990">
    <property type="term" value="P:electron transport coupled proton transport"/>
    <property type="evidence" value="ECO:0007669"/>
    <property type="project" value="TreeGrafter"/>
</dbReference>
<accession>A0A060NSE8</accession>
<dbReference type="EC" id="7.1.1.2" evidence="3 16"/>
<keyword evidence="10 16" id="KW-1133">Transmembrane helix</keyword>
<dbReference type="Pfam" id="PF00361">
    <property type="entry name" value="Proton_antipo_M"/>
    <property type="match status" value="1"/>
</dbReference>
<dbReference type="PANTHER" id="PTHR43507">
    <property type="entry name" value="NADH-UBIQUINONE OXIDOREDUCTASE CHAIN 4"/>
    <property type="match status" value="1"/>
</dbReference>
<evidence type="ECO:0000256" key="10">
    <source>
        <dbReference type="ARBA" id="ARBA00022989"/>
    </source>
</evidence>
<evidence type="ECO:0000256" key="11">
    <source>
        <dbReference type="ARBA" id="ARBA00023027"/>
    </source>
</evidence>
<feature type="transmembrane region" description="Helical" evidence="16">
    <location>
        <begin position="62"/>
        <end position="83"/>
    </location>
</feature>
<dbReference type="GO" id="GO:0031966">
    <property type="term" value="C:mitochondrial membrane"/>
    <property type="evidence" value="ECO:0007669"/>
    <property type="project" value="UniProtKB-SubCell"/>
</dbReference>
<dbReference type="PRINTS" id="PR01437">
    <property type="entry name" value="NUOXDRDTASE4"/>
</dbReference>
<feature type="transmembrane region" description="Helical" evidence="16">
    <location>
        <begin position="285"/>
        <end position="304"/>
    </location>
</feature>
<dbReference type="Pfam" id="PF01059">
    <property type="entry name" value="Oxidored_q5_N"/>
    <property type="match status" value="1"/>
</dbReference>
<keyword evidence="9 16" id="KW-0249">Electron transport</keyword>
<evidence type="ECO:0000256" key="14">
    <source>
        <dbReference type="ARBA" id="ARBA00023136"/>
    </source>
</evidence>
<evidence type="ECO:0000256" key="6">
    <source>
        <dbReference type="ARBA" id="ARBA00022660"/>
    </source>
</evidence>
<keyword evidence="14 16" id="KW-0472">Membrane</keyword>
<dbReference type="GO" id="GO:0048039">
    <property type="term" value="F:ubiquinone binding"/>
    <property type="evidence" value="ECO:0007669"/>
    <property type="project" value="TreeGrafter"/>
</dbReference>
<proteinExistence type="inferred from homology"/>
<evidence type="ECO:0000256" key="16">
    <source>
        <dbReference type="RuleBase" id="RU003297"/>
    </source>
</evidence>
<keyword evidence="11 16" id="KW-0520">NAD</keyword>
<keyword evidence="13 16" id="KW-0496">Mitochondrion</keyword>
<feature type="transmembrane region" description="Helical" evidence="16">
    <location>
        <begin position="28"/>
        <end position="50"/>
    </location>
</feature>
<feature type="transmembrane region" description="Helical" evidence="16">
    <location>
        <begin position="224"/>
        <end position="245"/>
    </location>
</feature>
<dbReference type="InterPro" id="IPR003918">
    <property type="entry name" value="NADH_UbQ_OxRdtase"/>
</dbReference>
<evidence type="ECO:0000256" key="15">
    <source>
        <dbReference type="ARBA" id="ARBA00049551"/>
    </source>
</evidence>
<evidence type="ECO:0000256" key="2">
    <source>
        <dbReference type="ARBA" id="ARBA00009025"/>
    </source>
</evidence>
<evidence type="ECO:0000259" key="17">
    <source>
        <dbReference type="Pfam" id="PF00361"/>
    </source>
</evidence>
<comment type="similarity">
    <text evidence="2 16">Belongs to the complex I subunit 4 family.</text>
</comment>
<dbReference type="GeneID" id="19524366"/>
<evidence type="ECO:0000256" key="9">
    <source>
        <dbReference type="ARBA" id="ARBA00022982"/>
    </source>
</evidence>
<sequence>MLKLIIPSLTLIPTIWLSSPKRLWTDSYFMATAMAIISLTMFWSMSPSIWSYNNLYISLDDLSAPLVCLSCWLLPLMILASQNHIQTQDLSKQRLYISFLTLLQVLLILAFTMNNLVSFFIMFEATLLPTLIIITRWGSQKERLQAGKYFMLYTLVGSLPLLVALMIMQNHSFSLSLLNLTLMQTFDPNSYSDLIWWVACFMAFLVKMPMYSTHLWLPKAHVEAPIAGSMVLAAVLLKLGGYGMMRMAPLMPHTSLQMSPLFIILSLWGAVMTSLICLRQTDIKALIAYSSVGHMGLVISGILSQTPLGINGALVLMFMHGLTSSALFCLAYTNYERSHSRTLILARGLQTLLPLMTAWWFACSLANMALPPLPSAVAELSIILAMFSWSQWTLALLGAAMLLVAGYSLYLFLVIQRGPLPLHSKSIPPSHTREHLLMSLHIIPMILLTIKPELIFGWST</sequence>
<feature type="transmembrane region" description="Helical" evidence="16">
    <location>
        <begin position="436"/>
        <end position="458"/>
    </location>
</feature>